<dbReference type="Gene3D" id="3.10.310.70">
    <property type="match status" value="1"/>
</dbReference>
<accession>A0A7C3HQF9</accession>
<evidence type="ECO:0000259" key="4">
    <source>
        <dbReference type="Pfam" id="PF07969"/>
    </source>
</evidence>
<keyword evidence="3" id="KW-0862">Zinc</keyword>
<dbReference type="RefSeq" id="WP_409654160.1">
    <property type="nucleotide sequence ID" value="NZ_JBKBUW010000003.1"/>
</dbReference>
<name>A0A7C3HQF9_MEIRU</name>
<organism evidence="6">
    <name type="scientific">Meiothermus ruber</name>
    <dbReference type="NCBI Taxonomy" id="277"/>
    <lineage>
        <taxon>Bacteria</taxon>
        <taxon>Thermotogati</taxon>
        <taxon>Deinococcota</taxon>
        <taxon>Deinococci</taxon>
        <taxon>Thermales</taxon>
        <taxon>Thermaceae</taxon>
        <taxon>Meiothermus</taxon>
    </lineage>
</organism>
<dbReference type="InterPro" id="IPR032466">
    <property type="entry name" value="Metal_Hydrolase"/>
</dbReference>
<dbReference type="SUPFAM" id="SSF51556">
    <property type="entry name" value="Metallo-dependent hydrolases"/>
    <property type="match status" value="1"/>
</dbReference>
<gene>
    <name evidence="6" type="ORF">ENS82_01910</name>
</gene>
<dbReference type="PANTHER" id="PTHR22642:SF2">
    <property type="entry name" value="PROTEIN LONG AFTER FAR-RED 3"/>
    <property type="match status" value="1"/>
</dbReference>
<evidence type="ECO:0000256" key="2">
    <source>
        <dbReference type="ARBA" id="ARBA00022801"/>
    </source>
</evidence>
<evidence type="ECO:0000259" key="5">
    <source>
        <dbReference type="Pfam" id="PF22039"/>
    </source>
</evidence>
<evidence type="ECO:0000256" key="1">
    <source>
        <dbReference type="ARBA" id="ARBA00022723"/>
    </source>
</evidence>
<evidence type="ECO:0000256" key="3">
    <source>
        <dbReference type="ARBA" id="ARBA00022833"/>
    </source>
</evidence>
<dbReference type="InterPro" id="IPR011059">
    <property type="entry name" value="Metal-dep_hydrolase_composite"/>
</dbReference>
<comment type="caution">
    <text evidence="6">The sequence shown here is derived from an EMBL/GenBank/DDBJ whole genome shotgun (WGS) entry which is preliminary data.</text>
</comment>
<dbReference type="InterPro" id="IPR033932">
    <property type="entry name" value="YtcJ-like"/>
</dbReference>
<proteinExistence type="predicted"/>
<reference evidence="6" key="1">
    <citation type="journal article" date="2020" name="mSystems">
        <title>Genome- and Community-Level Interaction Insights into Carbon Utilization and Element Cycling Functions of Hydrothermarchaeota in Hydrothermal Sediment.</title>
        <authorList>
            <person name="Zhou Z."/>
            <person name="Liu Y."/>
            <person name="Xu W."/>
            <person name="Pan J."/>
            <person name="Luo Z.H."/>
            <person name="Li M."/>
        </authorList>
    </citation>
    <scope>NUCLEOTIDE SEQUENCE [LARGE SCALE GENOMIC DNA]</scope>
    <source>
        <strain evidence="6">SpSt-524</strain>
    </source>
</reference>
<dbReference type="AlphaFoldDB" id="A0A7C3HQF9"/>
<dbReference type="GO" id="GO:0016810">
    <property type="term" value="F:hydrolase activity, acting on carbon-nitrogen (but not peptide) bonds"/>
    <property type="evidence" value="ECO:0007669"/>
    <property type="project" value="InterPro"/>
</dbReference>
<dbReference type="Pfam" id="PF07969">
    <property type="entry name" value="Amidohydro_3"/>
    <property type="match status" value="1"/>
</dbReference>
<dbReference type="InterPro" id="IPR013108">
    <property type="entry name" value="Amidohydro_3"/>
</dbReference>
<dbReference type="InterPro" id="IPR054418">
    <property type="entry name" value="MQNX/HUTI_composite_N"/>
</dbReference>
<evidence type="ECO:0000313" key="6">
    <source>
        <dbReference type="EMBL" id="HFG19461.1"/>
    </source>
</evidence>
<dbReference type="Pfam" id="PF22039">
    <property type="entry name" value="HUTI_composite_bact"/>
    <property type="match status" value="1"/>
</dbReference>
<protein>
    <submittedName>
        <fullName evidence="6">Amidohydrolase</fullName>
    </submittedName>
</protein>
<dbReference type="GO" id="GO:0046872">
    <property type="term" value="F:metal ion binding"/>
    <property type="evidence" value="ECO:0007669"/>
    <property type="project" value="UniProtKB-KW"/>
</dbReference>
<dbReference type="CDD" id="cd01300">
    <property type="entry name" value="YtcJ_like"/>
    <property type="match status" value="1"/>
</dbReference>
<dbReference type="Gene3D" id="3.20.20.140">
    <property type="entry name" value="Metal-dependent hydrolases"/>
    <property type="match status" value="1"/>
</dbReference>
<dbReference type="Gene3D" id="2.30.40.10">
    <property type="entry name" value="Urease, subunit C, domain 1"/>
    <property type="match status" value="1"/>
</dbReference>
<dbReference type="PANTHER" id="PTHR22642">
    <property type="entry name" value="IMIDAZOLONEPROPIONASE"/>
    <property type="match status" value="1"/>
</dbReference>
<keyword evidence="1" id="KW-0479">Metal-binding</keyword>
<feature type="domain" description="Amidohydrolase 3" evidence="4">
    <location>
        <begin position="51"/>
        <end position="461"/>
    </location>
</feature>
<dbReference type="EMBL" id="DSWI01000008">
    <property type="protein sequence ID" value="HFG19461.1"/>
    <property type="molecule type" value="Genomic_DNA"/>
</dbReference>
<feature type="domain" description="Aminodeoxyfutalosine deaminase/Imidazolonepropionase-like composite" evidence="5">
    <location>
        <begin position="18"/>
        <end position="42"/>
    </location>
</feature>
<keyword evidence="2 6" id="KW-0378">Hydrolase</keyword>
<dbReference type="SUPFAM" id="SSF51338">
    <property type="entry name" value="Composite domain of metallo-dependent hydrolases"/>
    <property type="match status" value="1"/>
</dbReference>
<sequence>MLLYGRVETMTEAGQAEAVYLEGDRIADVGSLQDLSARYPGAKKQFFEQITPGLHEAHAHPQMWGLQLDSLDLEGLTDPQAVAQQVAGKARTLPPGGWIRGGGYLFRAYPTRELLDAAAPHQPVFLQSRDRHSAWANTRALEQAGITAQTPDPPGGVLVRDAQGQPTGYLLEAAQELVQRVMPKPGLAELERGLHDLARRGYTAVHHMGWCHFSLAEQLAESGRLPVRLWWALDRDHWREARPGWRGDSLEIAAVKFFADGALGSRTAWMIEPYPDGSHGLALDALELILSEGRAALEAGLGLVVHAIGTRAVQGVLEVFHQLQPVSRRIFRLEHAQHVRDAELARLPGLKLALSLQPMHLLGDAELVRFHLKGQEREAFRLRDLWNTGLPMAFGSDAPVMKPLYELNLQAATQHPLNPAQSLTPAEVLWAHTRGAALAAGWPQHGQIRPEAPADLTLWENGRPVGRVFRGGLEL</sequence>